<name>A0ABQ6C9V6_9BURK</name>
<evidence type="ECO:0000313" key="2">
    <source>
        <dbReference type="Proteomes" id="UP001156903"/>
    </source>
</evidence>
<gene>
    <name evidence="1" type="ORF">GCM10007935_41690</name>
</gene>
<dbReference type="Proteomes" id="UP001156903">
    <property type="component" value="Unassembled WGS sequence"/>
</dbReference>
<proteinExistence type="predicted"/>
<accession>A0ABQ6C9V6</accession>
<reference evidence="2" key="1">
    <citation type="journal article" date="2019" name="Int. J. Syst. Evol. Microbiol.">
        <title>The Global Catalogue of Microorganisms (GCM) 10K type strain sequencing project: providing services to taxonomists for standard genome sequencing and annotation.</title>
        <authorList>
            <consortium name="The Broad Institute Genomics Platform"/>
            <consortium name="The Broad Institute Genome Sequencing Center for Infectious Disease"/>
            <person name="Wu L."/>
            <person name="Ma J."/>
        </authorList>
    </citation>
    <scope>NUCLEOTIDE SEQUENCE [LARGE SCALE GENOMIC DNA]</scope>
    <source>
        <strain evidence="2">NBRC 109341</strain>
    </source>
</reference>
<comment type="caution">
    <text evidence="1">The sequence shown here is derived from an EMBL/GenBank/DDBJ whole genome shotgun (WGS) entry which is preliminary data.</text>
</comment>
<keyword evidence="2" id="KW-1185">Reference proteome</keyword>
<dbReference type="EMBL" id="BSPB01000076">
    <property type="protein sequence ID" value="GLS16725.1"/>
    <property type="molecule type" value="Genomic_DNA"/>
</dbReference>
<protein>
    <submittedName>
        <fullName evidence="1">Uncharacterized protein</fullName>
    </submittedName>
</protein>
<organism evidence="1 2">
    <name type="scientific">Hydrogenophaga electricum</name>
    <dbReference type="NCBI Taxonomy" id="1230953"/>
    <lineage>
        <taxon>Bacteria</taxon>
        <taxon>Pseudomonadati</taxon>
        <taxon>Pseudomonadota</taxon>
        <taxon>Betaproteobacteria</taxon>
        <taxon>Burkholderiales</taxon>
        <taxon>Comamonadaceae</taxon>
        <taxon>Hydrogenophaga</taxon>
    </lineage>
</organism>
<evidence type="ECO:0000313" key="1">
    <source>
        <dbReference type="EMBL" id="GLS16725.1"/>
    </source>
</evidence>
<dbReference type="RefSeq" id="WP_284309404.1">
    <property type="nucleotide sequence ID" value="NZ_BSPB01000076.1"/>
</dbReference>
<sequence length="69" mass="7432">MFLRTLAAPGVHRPPRAARGFDITNFQEDGIGMPVATGLLHGDMDTAVRAGSRCCAAPRSLSITLNWKH</sequence>